<proteinExistence type="predicted"/>
<dbReference type="Proteomes" id="UP001164250">
    <property type="component" value="Chromosome 1"/>
</dbReference>
<dbReference type="EMBL" id="CM047897">
    <property type="protein sequence ID" value="KAJ0112006.1"/>
    <property type="molecule type" value="Genomic_DNA"/>
</dbReference>
<evidence type="ECO:0000313" key="2">
    <source>
        <dbReference type="Proteomes" id="UP001164250"/>
    </source>
</evidence>
<sequence length="67" mass="7958">MTCNTRPDLMQYHFFYVQPNTCKQIHSILSTKLTNQTFIQRHGKESKFGKLQIQLKTHQKAKMANYI</sequence>
<comment type="caution">
    <text evidence="1">The sequence shown here is derived from an EMBL/GenBank/DDBJ whole genome shotgun (WGS) entry which is preliminary data.</text>
</comment>
<gene>
    <name evidence="1" type="ORF">Patl1_02477</name>
</gene>
<evidence type="ECO:0000313" key="1">
    <source>
        <dbReference type="EMBL" id="KAJ0112006.1"/>
    </source>
</evidence>
<keyword evidence="2" id="KW-1185">Reference proteome</keyword>
<name>A0ACC1C8U0_9ROSI</name>
<reference evidence="2" key="1">
    <citation type="journal article" date="2023" name="G3 (Bethesda)">
        <title>Genome assembly and association tests identify interacting loci associated with vigor, precocity, and sex in interspecific pistachio rootstocks.</title>
        <authorList>
            <person name="Palmer W."/>
            <person name="Jacygrad E."/>
            <person name="Sagayaradj S."/>
            <person name="Cavanaugh K."/>
            <person name="Han R."/>
            <person name="Bertier L."/>
            <person name="Beede B."/>
            <person name="Kafkas S."/>
            <person name="Golino D."/>
            <person name="Preece J."/>
            <person name="Michelmore R."/>
        </authorList>
    </citation>
    <scope>NUCLEOTIDE SEQUENCE [LARGE SCALE GENOMIC DNA]</scope>
</reference>
<accession>A0ACC1C8U0</accession>
<protein>
    <submittedName>
        <fullName evidence="1">Uncharacterized protein</fullName>
    </submittedName>
</protein>
<organism evidence="1 2">
    <name type="scientific">Pistacia atlantica</name>
    <dbReference type="NCBI Taxonomy" id="434234"/>
    <lineage>
        <taxon>Eukaryota</taxon>
        <taxon>Viridiplantae</taxon>
        <taxon>Streptophyta</taxon>
        <taxon>Embryophyta</taxon>
        <taxon>Tracheophyta</taxon>
        <taxon>Spermatophyta</taxon>
        <taxon>Magnoliopsida</taxon>
        <taxon>eudicotyledons</taxon>
        <taxon>Gunneridae</taxon>
        <taxon>Pentapetalae</taxon>
        <taxon>rosids</taxon>
        <taxon>malvids</taxon>
        <taxon>Sapindales</taxon>
        <taxon>Anacardiaceae</taxon>
        <taxon>Pistacia</taxon>
    </lineage>
</organism>